<evidence type="ECO:0000256" key="1">
    <source>
        <dbReference type="ARBA" id="ARBA00004828"/>
    </source>
</evidence>
<dbReference type="PANTHER" id="PTHR23342">
    <property type="entry name" value="N-ACETYLGLUTAMATE SYNTHASE"/>
    <property type="match status" value="1"/>
</dbReference>
<dbReference type="UniPathway" id="UPA00068">
    <property type="reaction ID" value="UER00107"/>
</dbReference>
<dbReference type="InterPro" id="IPR037528">
    <property type="entry name" value="ArgB"/>
</dbReference>
<feature type="site" description="Transition state stabilizer" evidence="9">
    <location>
        <position position="227"/>
    </location>
</feature>
<dbReference type="InterPro" id="IPR001048">
    <property type="entry name" value="Asp/Glu/Uridylate_kinase"/>
</dbReference>
<dbReference type="GO" id="GO:0005737">
    <property type="term" value="C:cytoplasm"/>
    <property type="evidence" value="ECO:0007669"/>
    <property type="project" value="UniProtKB-SubCell"/>
</dbReference>
<dbReference type="GO" id="GO:0042450">
    <property type="term" value="P:L-arginine biosynthetic process via ornithine"/>
    <property type="evidence" value="ECO:0007669"/>
    <property type="project" value="UniProtKB-UniRule"/>
</dbReference>
<dbReference type="AlphaFoldDB" id="A0A4R2LT51"/>
<comment type="pathway">
    <text evidence="1 9">Amino-acid biosynthesis; L-arginine biosynthesis; N(2)-acetyl-L-ornithine from L-glutamate: step 2/4.</text>
</comment>
<dbReference type="CDD" id="cd04238">
    <property type="entry name" value="AAK_NAGK-like"/>
    <property type="match status" value="1"/>
</dbReference>
<proteinExistence type="inferred from homology"/>
<dbReference type="Pfam" id="PF00696">
    <property type="entry name" value="AA_kinase"/>
    <property type="match status" value="1"/>
</dbReference>
<keyword evidence="4 9" id="KW-0808">Transferase</keyword>
<dbReference type="EC" id="2.7.2.8" evidence="9"/>
<dbReference type="PIRSF" id="PIRSF000728">
    <property type="entry name" value="NAGK"/>
    <property type="match status" value="1"/>
</dbReference>
<feature type="binding site" evidence="9">
    <location>
        <position position="161"/>
    </location>
    <ligand>
        <name>substrate</name>
    </ligand>
</feature>
<keyword evidence="2 9" id="KW-0055">Arginine biosynthesis</keyword>
<dbReference type="InterPro" id="IPR004662">
    <property type="entry name" value="AcgluKinase_fam"/>
</dbReference>
<organism evidence="11 12">
    <name type="scientific">Prevotella heparinolytica</name>
    <dbReference type="NCBI Taxonomy" id="28113"/>
    <lineage>
        <taxon>Bacteria</taxon>
        <taxon>Pseudomonadati</taxon>
        <taxon>Bacteroidota</taxon>
        <taxon>Bacteroidia</taxon>
        <taxon>Bacteroidales</taxon>
        <taxon>Bacteroidaceae</taxon>
        <taxon>Bacteroides</taxon>
    </lineage>
</organism>
<protein>
    <recommendedName>
        <fullName evidence="9">Acetylglutamate kinase</fullName>
        <ecNumber evidence="9">2.7.2.8</ecNumber>
    </recommendedName>
    <alternativeName>
        <fullName evidence="9">N-acetyl-L-glutamate 5-phosphotransferase</fullName>
    </alternativeName>
    <alternativeName>
        <fullName evidence="9">NAG kinase</fullName>
        <shortName evidence="9">NAGK</shortName>
    </alternativeName>
</protein>
<accession>A0A4R2LT51</accession>
<evidence type="ECO:0000256" key="3">
    <source>
        <dbReference type="ARBA" id="ARBA00022605"/>
    </source>
</evidence>
<evidence type="ECO:0000313" key="12">
    <source>
        <dbReference type="Proteomes" id="UP000295600"/>
    </source>
</evidence>
<dbReference type="GO" id="GO:0003991">
    <property type="term" value="F:acetylglutamate kinase activity"/>
    <property type="evidence" value="ECO:0007669"/>
    <property type="project" value="UniProtKB-UniRule"/>
</dbReference>
<evidence type="ECO:0000256" key="7">
    <source>
        <dbReference type="ARBA" id="ARBA00022840"/>
    </source>
</evidence>
<dbReference type="Proteomes" id="UP000295600">
    <property type="component" value="Unassembled WGS sequence"/>
</dbReference>
<keyword evidence="6 9" id="KW-0418">Kinase</keyword>
<dbReference type="Gene3D" id="3.40.1160.10">
    <property type="entry name" value="Acetylglutamate kinase-like"/>
    <property type="match status" value="1"/>
</dbReference>
<comment type="catalytic activity">
    <reaction evidence="8 9">
        <text>N-acetyl-L-glutamate + ATP = N-acetyl-L-glutamyl 5-phosphate + ADP</text>
        <dbReference type="Rhea" id="RHEA:14629"/>
        <dbReference type="ChEBI" id="CHEBI:30616"/>
        <dbReference type="ChEBI" id="CHEBI:44337"/>
        <dbReference type="ChEBI" id="CHEBI:57936"/>
        <dbReference type="ChEBI" id="CHEBI:456216"/>
        <dbReference type="EC" id="2.7.2.8"/>
    </reaction>
</comment>
<feature type="binding site" evidence="9">
    <location>
        <position position="66"/>
    </location>
    <ligand>
        <name>substrate</name>
    </ligand>
</feature>
<dbReference type="InterPro" id="IPR036393">
    <property type="entry name" value="AceGlu_kinase-like_sf"/>
</dbReference>
<dbReference type="HAMAP" id="MF_00082">
    <property type="entry name" value="ArgB"/>
    <property type="match status" value="1"/>
</dbReference>
<keyword evidence="3 9" id="KW-0028">Amino-acid biosynthesis</keyword>
<feature type="binding site" evidence="9">
    <location>
        <begin position="44"/>
        <end position="45"/>
    </location>
    <ligand>
        <name>substrate</name>
    </ligand>
</feature>
<dbReference type="SUPFAM" id="SSF53633">
    <property type="entry name" value="Carbamate kinase-like"/>
    <property type="match status" value="1"/>
</dbReference>
<feature type="domain" description="Aspartate/glutamate/uridylate kinase" evidence="10">
    <location>
        <begin position="7"/>
        <end position="246"/>
    </location>
</feature>
<evidence type="ECO:0000256" key="6">
    <source>
        <dbReference type="ARBA" id="ARBA00022777"/>
    </source>
</evidence>
<gene>
    <name evidence="9" type="primary">argB</name>
    <name evidence="11" type="ORF">EV202_101200</name>
</gene>
<evidence type="ECO:0000256" key="8">
    <source>
        <dbReference type="ARBA" id="ARBA00048141"/>
    </source>
</evidence>
<sequence length="260" mass="27618">MEAMKEKLTVIKVGGKIVEEEATLRKLLDDFAAIGGHKLLVHGGGRSATKLAESLGIESRMVNGRRITDAETLKVVTMVYGGLVNKNIVAGLQARGVNALGLTGADMDAIRSVKRPVKEVDYGFVGDVKQVNAVLLADLICKGIIPVMAPLTHDGEGNMLNTNADTIAGETAKALASLFDVTLVFCFEKKGVLRNENDDDSVIPHITPDEFKQYVAEGVIQGGMIPKLENAFEAITSGVSEVIITSVAAIGEEGGTRMVR</sequence>
<evidence type="ECO:0000256" key="2">
    <source>
        <dbReference type="ARBA" id="ARBA00022571"/>
    </source>
</evidence>
<dbReference type="NCBIfam" id="TIGR00761">
    <property type="entry name" value="argB"/>
    <property type="match status" value="1"/>
</dbReference>
<evidence type="ECO:0000313" key="11">
    <source>
        <dbReference type="EMBL" id="TCO96429.1"/>
    </source>
</evidence>
<keyword evidence="9" id="KW-0963">Cytoplasm</keyword>
<feature type="site" description="Transition state stabilizer" evidence="9">
    <location>
        <position position="12"/>
    </location>
</feature>
<evidence type="ECO:0000256" key="5">
    <source>
        <dbReference type="ARBA" id="ARBA00022741"/>
    </source>
</evidence>
<dbReference type="EMBL" id="SLXB01000001">
    <property type="protein sequence ID" value="TCO96429.1"/>
    <property type="molecule type" value="Genomic_DNA"/>
</dbReference>
<keyword evidence="5 9" id="KW-0547">Nucleotide-binding</keyword>
<reference evidence="11 12" key="1">
    <citation type="submission" date="2019-03" db="EMBL/GenBank/DDBJ databases">
        <title>Genomic Encyclopedia of Type Strains, Phase IV (KMG-IV): sequencing the most valuable type-strain genomes for metagenomic binning, comparative biology and taxonomic classification.</title>
        <authorList>
            <person name="Goeker M."/>
        </authorList>
    </citation>
    <scope>NUCLEOTIDE SEQUENCE [LARGE SCALE GENOMIC DNA]</scope>
    <source>
        <strain evidence="11 12">DSM 23917</strain>
    </source>
</reference>
<evidence type="ECO:0000256" key="9">
    <source>
        <dbReference type="HAMAP-Rule" id="MF_00082"/>
    </source>
</evidence>
<dbReference type="GO" id="GO:0005524">
    <property type="term" value="F:ATP binding"/>
    <property type="evidence" value="ECO:0007669"/>
    <property type="project" value="UniProtKB-UniRule"/>
</dbReference>
<evidence type="ECO:0000259" key="10">
    <source>
        <dbReference type="Pfam" id="PF00696"/>
    </source>
</evidence>
<comment type="subcellular location">
    <subcellularLocation>
        <location evidence="9">Cytoplasm</location>
    </subcellularLocation>
</comment>
<keyword evidence="7 9" id="KW-0067">ATP-binding</keyword>
<comment type="caution">
    <text evidence="11">The sequence shown here is derived from an EMBL/GenBank/DDBJ whole genome shotgun (WGS) entry which is preliminary data.</text>
</comment>
<comment type="function">
    <text evidence="9">Catalyzes the ATP-dependent phosphorylation of N-acetyl-L-glutamate.</text>
</comment>
<comment type="similarity">
    <text evidence="9">Belongs to the acetylglutamate kinase family. ArgB subfamily.</text>
</comment>
<dbReference type="PANTHER" id="PTHR23342:SF0">
    <property type="entry name" value="N-ACETYLGLUTAMATE SYNTHASE, MITOCHONDRIAL"/>
    <property type="match status" value="1"/>
</dbReference>
<name>A0A4R2LT51_9BACE</name>
<evidence type="ECO:0000256" key="4">
    <source>
        <dbReference type="ARBA" id="ARBA00022679"/>
    </source>
</evidence>